<keyword evidence="4" id="KW-0472">Membrane</keyword>
<dbReference type="PROSITE" id="PS51375">
    <property type="entry name" value="PPR"/>
    <property type="match status" value="2"/>
</dbReference>
<dbReference type="Pfam" id="PF13812">
    <property type="entry name" value="PPR_3"/>
    <property type="match status" value="1"/>
</dbReference>
<proteinExistence type="predicted"/>
<dbReference type="InterPro" id="IPR002885">
    <property type="entry name" value="PPR_rpt"/>
</dbReference>
<dbReference type="AlphaFoldDB" id="A0AAW0F3L6"/>
<reference evidence="5 6" key="1">
    <citation type="journal article" date="2021" name="MBio">
        <title>A New Model Trypanosomatid, Novymonas esmeraldas: Genomic Perception of Its 'Candidatus Pandoraea novymonadis' Endosymbiont.</title>
        <authorList>
            <person name="Zakharova A."/>
            <person name="Saura A."/>
            <person name="Butenko A."/>
            <person name="Podesvova L."/>
            <person name="Warmusova S."/>
            <person name="Kostygov A.Y."/>
            <person name="Nenarokova A."/>
            <person name="Lukes J."/>
            <person name="Opperdoes F.R."/>
            <person name="Yurchenko V."/>
        </authorList>
    </citation>
    <scope>NUCLEOTIDE SEQUENCE [LARGE SCALE GENOMIC DNA]</scope>
    <source>
        <strain evidence="5 6">E262AT.01</strain>
    </source>
</reference>
<evidence type="ECO:0000256" key="4">
    <source>
        <dbReference type="SAM" id="Phobius"/>
    </source>
</evidence>
<feature type="repeat" description="PPR" evidence="2">
    <location>
        <begin position="157"/>
        <end position="191"/>
    </location>
</feature>
<keyword evidence="1" id="KW-0677">Repeat</keyword>
<sequence length="384" mass="42440">MYRCSSGTLCLRWCGAAVLRHGRCSIALHSRVRCERGVLWTAHRSCAGGSAGRSPPRLSSHASSPPSASPASTGATAPVLGAASAGGAAAAVVEELNSDEVPLRTPAEVEEAFACSVQARTVSNVQLRRYIEQLPVGRYAMAMAAVKGAKAGGLRVTAPTYEVLLLALMNGGQLRASMELYQQMIQQRMTPTPNTYAALMDMCLQRNMPKACQSLFTDLQKRGVRPSARNYELMITSLAAEVPPQWTLAIEVFDKISRERKSRVTAKTYNALMLVYMNMNPFDWRIVYNCYSEMRHRRPRIPLEWESYLILEEALRKGQAGYVRRGMAYIDAWMAVTPLRSWSFAKGVLVYFAAAMVFKTLAGYVMMWYYESSIAATSDSLLSP</sequence>
<dbReference type="Proteomes" id="UP001430356">
    <property type="component" value="Unassembled WGS sequence"/>
</dbReference>
<dbReference type="PANTHER" id="PTHR47447">
    <property type="entry name" value="OS03G0856100 PROTEIN"/>
    <property type="match status" value="1"/>
</dbReference>
<evidence type="ECO:0000313" key="6">
    <source>
        <dbReference type="Proteomes" id="UP001430356"/>
    </source>
</evidence>
<feature type="region of interest" description="Disordered" evidence="3">
    <location>
        <begin position="49"/>
        <end position="75"/>
    </location>
</feature>
<accession>A0AAW0F3L6</accession>
<dbReference type="EMBL" id="JAECZO010000012">
    <property type="protein sequence ID" value="KAK7201182.1"/>
    <property type="molecule type" value="Genomic_DNA"/>
</dbReference>
<evidence type="ECO:0000256" key="1">
    <source>
        <dbReference type="ARBA" id="ARBA00022737"/>
    </source>
</evidence>
<evidence type="ECO:0000256" key="3">
    <source>
        <dbReference type="SAM" id="MobiDB-lite"/>
    </source>
</evidence>
<dbReference type="InterPro" id="IPR011990">
    <property type="entry name" value="TPR-like_helical_dom_sf"/>
</dbReference>
<evidence type="ECO:0000313" key="5">
    <source>
        <dbReference type="EMBL" id="KAK7201182.1"/>
    </source>
</evidence>
<dbReference type="PANTHER" id="PTHR47447:SF24">
    <property type="entry name" value="PENTATRICOPEPTIDE REPEAT-CONTAINING PROTEIN"/>
    <property type="match status" value="1"/>
</dbReference>
<dbReference type="Gene3D" id="1.25.40.10">
    <property type="entry name" value="Tetratricopeptide repeat domain"/>
    <property type="match status" value="1"/>
</dbReference>
<gene>
    <name evidence="5" type="ORF">NESM_000179600</name>
</gene>
<evidence type="ECO:0000256" key="2">
    <source>
        <dbReference type="PROSITE-ProRule" id="PRU00708"/>
    </source>
</evidence>
<feature type="compositionally biased region" description="Low complexity" evidence="3">
    <location>
        <begin position="54"/>
        <end position="75"/>
    </location>
</feature>
<keyword evidence="4" id="KW-0812">Transmembrane</keyword>
<keyword evidence="4" id="KW-1133">Transmembrane helix</keyword>
<keyword evidence="6" id="KW-1185">Reference proteome</keyword>
<name>A0AAW0F3L6_9TRYP</name>
<protein>
    <submittedName>
        <fullName evidence="5">Pentatricopeptide repeat domain/PPR repeat</fullName>
    </submittedName>
</protein>
<comment type="caution">
    <text evidence="5">The sequence shown here is derived from an EMBL/GenBank/DDBJ whole genome shotgun (WGS) entry which is preliminary data.</text>
</comment>
<organism evidence="5 6">
    <name type="scientific">Novymonas esmeraldas</name>
    <dbReference type="NCBI Taxonomy" id="1808958"/>
    <lineage>
        <taxon>Eukaryota</taxon>
        <taxon>Discoba</taxon>
        <taxon>Euglenozoa</taxon>
        <taxon>Kinetoplastea</taxon>
        <taxon>Metakinetoplastina</taxon>
        <taxon>Trypanosomatida</taxon>
        <taxon>Trypanosomatidae</taxon>
        <taxon>Novymonas</taxon>
    </lineage>
</organism>
<feature type="transmembrane region" description="Helical" evidence="4">
    <location>
        <begin position="348"/>
        <end position="370"/>
    </location>
</feature>
<feature type="repeat" description="PPR" evidence="2">
    <location>
        <begin position="192"/>
        <end position="226"/>
    </location>
</feature>